<dbReference type="RefSeq" id="WP_123925625.1">
    <property type="nucleotide sequence ID" value="NZ_CP033896.1"/>
</dbReference>
<dbReference type="OrthoDB" id="5289372at2"/>
<dbReference type="PANTHER" id="PTHR14969">
    <property type="entry name" value="SPHINGOSINE-1-PHOSPHATE PHOSPHOHYDROLASE"/>
    <property type="match status" value="1"/>
</dbReference>
<keyword evidence="1" id="KW-1133">Transmembrane helix</keyword>
<dbReference type="AlphaFoldDB" id="A0A3G6J8Z8"/>
<feature type="transmembrane region" description="Helical" evidence="1">
    <location>
        <begin position="9"/>
        <end position="32"/>
    </location>
</feature>
<reference evidence="3 4" key="1">
    <citation type="submission" date="2018-11" db="EMBL/GenBank/DDBJ databases">
        <authorList>
            <person name="Kleinhagauer T."/>
            <person name="Glaeser S.P."/>
            <person name="Spergser J."/>
            <person name="Ruckert C."/>
            <person name="Kaempfer P."/>
            <person name="Busse H.-J."/>
        </authorList>
    </citation>
    <scope>NUCLEOTIDE SEQUENCE [LARGE SCALE GENOMIC DNA]</scope>
    <source>
        <strain evidence="3 4">200CH</strain>
    </source>
</reference>
<dbReference type="Proteomes" id="UP000269019">
    <property type="component" value="Chromosome"/>
</dbReference>
<accession>A0A3G6J8Z8</accession>
<feature type="domain" description="Phosphatidic acid phosphatase type 2/haloperoxidase" evidence="2">
    <location>
        <begin position="89"/>
        <end position="202"/>
    </location>
</feature>
<dbReference type="InterPro" id="IPR000326">
    <property type="entry name" value="PAP2/HPO"/>
</dbReference>
<dbReference type="SMART" id="SM00014">
    <property type="entry name" value="acidPPc"/>
    <property type="match status" value="1"/>
</dbReference>
<dbReference type="InterPro" id="IPR036938">
    <property type="entry name" value="PAP2/HPO_sf"/>
</dbReference>
<name>A0A3G6J8Z8_9CORY</name>
<dbReference type="EMBL" id="CP033896">
    <property type="protein sequence ID" value="AZA12494.1"/>
    <property type="molecule type" value="Genomic_DNA"/>
</dbReference>
<keyword evidence="1" id="KW-0472">Membrane</keyword>
<protein>
    <submittedName>
        <fullName evidence="3">Undecaprenyl pyrophosphate phosphatase</fullName>
    </submittedName>
</protein>
<evidence type="ECO:0000313" key="4">
    <source>
        <dbReference type="Proteomes" id="UP000269019"/>
    </source>
</evidence>
<keyword evidence="4" id="KW-1185">Reference proteome</keyword>
<gene>
    <name evidence="3" type="ORF">CCHOA_00310</name>
</gene>
<evidence type="ECO:0000256" key="1">
    <source>
        <dbReference type="SAM" id="Phobius"/>
    </source>
</evidence>
<dbReference type="SUPFAM" id="SSF48317">
    <property type="entry name" value="Acid phosphatase/Vanadium-dependent haloperoxidase"/>
    <property type="match status" value="1"/>
</dbReference>
<dbReference type="CDD" id="cd03392">
    <property type="entry name" value="PAP2_like_2"/>
    <property type="match status" value="1"/>
</dbReference>
<feature type="transmembrane region" description="Helical" evidence="1">
    <location>
        <begin position="62"/>
        <end position="81"/>
    </location>
</feature>
<feature type="transmembrane region" description="Helical" evidence="1">
    <location>
        <begin position="88"/>
        <end position="111"/>
    </location>
</feature>
<feature type="transmembrane region" description="Helical" evidence="1">
    <location>
        <begin position="158"/>
        <end position="179"/>
    </location>
</feature>
<dbReference type="PANTHER" id="PTHR14969:SF13">
    <property type="entry name" value="AT30094P"/>
    <property type="match status" value="1"/>
</dbReference>
<dbReference type="Pfam" id="PF01569">
    <property type="entry name" value="PAP2"/>
    <property type="match status" value="1"/>
</dbReference>
<dbReference type="Gene3D" id="1.20.144.10">
    <property type="entry name" value="Phosphatidic acid phosphatase type 2/haloperoxidase"/>
    <property type="match status" value="2"/>
</dbReference>
<keyword evidence="1" id="KW-0812">Transmembrane</keyword>
<evidence type="ECO:0000259" key="2">
    <source>
        <dbReference type="SMART" id="SM00014"/>
    </source>
</evidence>
<sequence length="234" mass="25663">MRLSILTRWMVLTGVLLIVLATCLGLLVHWQVIVDGDGEVLEEFVESRRSWGTPTVQLFTSLFNPLAAVIVSLLVGIAATLRFRQWRVFAYMAAVMVLSTAITQGLKHAFVRNRPAVMWHLVEETDFSFPSGHSTAAVALSSAVIVVWVMLSAKWKPVAVVAVAAAVIAIGIPASRLYLGVHWFTDTAAGAMVGLGTALLVSPLLPRTGVMVSHWPSRLRRWMTDKGKHARQLR</sequence>
<proteinExistence type="predicted"/>
<organism evidence="3 4">
    <name type="scientific">Corynebacterium choanae</name>
    <dbReference type="NCBI Taxonomy" id="1862358"/>
    <lineage>
        <taxon>Bacteria</taxon>
        <taxon>Bacillati</taxon>
        <taxon>Actinomycetota</taxon>
        <taxon>Actinomycetes</taxon>
        <taxon>Mycobacteriales</taxon>
        <taxon>Corynebacteriaceae</taxon>
        <taxon>Corynebacterium</taxon>
    </lineage>
</organism>
<dbReference type="KEGG" id="ccho:CCHOA_00310"/>
<feature type="transmembrane region" description="Helical" evidence="1">
    <location>
        <begin position="191"/>
        <end position="213"/>
    </location>
</feature>
<evidence type="ECO:0000313" key="3">
    <source>
        <dbReference type="EMBL" id="AZA12494.1"/>
    </source>
</evidence>
<feature type="transmembrane region" description="Helical" evidence="1">
    <location>
        <begin position="131"/>
        <end position="151"/>
    </location>
</feature>